<feature type="domain" description="Cation efflux protein cytoplasmic" evidence="9">
    <location>
        <begin position="224"/>
        <end position="300"/>
    </location>
</feature>
<dbReference type="Proteomes" id="UP000824136">
    <property type="component" value="Unassembled WGS sequence"/>
</dbReference>
<feature type="transmembrane region" description="Helical" evidence="7">
    <location>
        <begin position="171"/>
        <end position="188"/>
    </location>
</feature>
<dbReference type="NCBIfam" id="TIGR01297">
    <property type="entry name" value="CDF"/>
    <property type="match status" value="1"/>
</dbReference>
<protein>
    <submittedName>
        <fullName evidence="10">Cation transporter</fullName>
    </submittedName>
</protein>
<dbReference type="SUPFAM" id="SSF160240">
    <property type="entry name" value="Cation efflux protein cytoplasmic domain-like"/>
    <property type="match status" value="1"/>
</dbReference>
<evidence type="ECO:0000256" key="4">
    <source>
        <dbReference type="ARBA" id="ARBA00022692"/>
    </source>
</evidence>
<feature type="transmembrane region" description="Helical" evidence="7">
    <location>
        <begin position="127"/>
        <end position="150"/>
    </location>
</feature>
<evidence type="ECO:0000256" key="7">
    <source>
        <dbReference type="SAM" id="Phobius"/>
    </source>
</evidence>
<evidence type="ECO:0000256" key="2">
    <source>
        <dbReference type="ARBA" id="ARBA00008114"/>
    </source>
</evidence>
<reference evidence="10" key="1">
    <citation type="submission" date="2020-10" db="EMBL/GenBank/DDBJ databases">
        <authorList>
            <person name="Gilroy R."/>
        </authorList>
    </citation>
    <scope>NUCLEOTIDE SEQUENCE</scope>
    <source>
        <strain evidence="10">CHK33-4379</strain>
    </source>
</reference>
<dbReference type="GO" id="GO:0008324">
    <property type="term" value="F:monoatomic cation transmembrane transporter activity"/>
    <property type="evidence" value="ECO:0007669"/>
    <property type="project" value="InterPro"/>
</dbReference>
<gene>
    <name evidence="10" type="ORF">IAC39_06785</name>
</gene>
<dbReference type="InterPro" id="IPR036837">
    <property type="entry name" value="Cation_efflux_CTD_sf"/>
</dbReference>
<dbReference type="InterPro" id="IPR058533">
    <property type="entry name" value="Cation_efflux_TM"/>
</dbReference>
<evidence type="ECO:0000259" key="9">
    <source>
        <dbReference type="Pfam" id="PF16916"/>
    </source>
</evidence>
<evidence type="ECO:0000256" key="6">
    <source>
        <dbReference type="ARBA" id="ARBA00023136"/>
    </source>
</evidence>
<accession>A0A9D1GW55</accession>
<dbReference type="PANTHER" id="PTHR43840">
    <property type="entry name" value="MITOCHONDRIAL METAL TRANSPORTER 1-RELATED"/>
    <property type="match status" value="1"/>
</dbReference>
<evidence type="ECO:0000313" key="10">
    <source>
        <dbReference type="EMBL" id="HIT59400.1"/>
    </source>
</evidence>
<dbReference type="Pfam" id="PF01545">
    <property type="entry name" value="Cation_efflux"/>
    <property type="match status" value="1"/>
</dbReference>
<dbReference type="AlphaFoldDB" id="A0A9D1GW55"/>
<evidence type="ECO:0000259" key="8">
    <source>
        <dbReference type="Pfam" id="PF01545"/>
    </source>
</evidence>
<dbReference type="InterPro" id="IPR002524">
    <property type="entry name" value="Cation_efflux"/>
</dbReference>
<keyword evidence="3" id="KW-0813">Transport</keyword>
<keyword evidence="6 7" id="KW-0472">Membrane</keyword>
<evidence type="ECO:0000313" key="11">
    <source>
        <dbReference type="Proteomes" id="UP000824136"/>
    </source>
</evidence>
<evidence type="ECO:0000256" key="5">
    <source>
        <dbReference type="ARBA" id="ARBA00022989"/>
    </source>
</evidence>
<proteinExistence type="inferred from homology"/>
<name>A0A9D1GW55_9FIRM</name>
<keyword evidence="4 7" id="KW-0812">Transmembrane</keyword>
<comment type="caution">
    <text evidence="10">The sequence shown here is derived from an EMBL/GenBank/DDBJ whole genome shotgun (WGS) entry which is preliminary data.</text>
</comment>
<evidence type="ECO:0000256" key="3">
    <source>
        <dbReference type="ARBA" id="ARBA00022448"/>
    </source>
</evidence>
<dbReference type="Gene3D" id="3.30.70.1350">
    <property type="entry name" value="Cation efflux protein, cytoplasmic domain"/>
    <property type="match status" value="1"/>
</dbReference>
<comment type="similarity">
    <text evidence="2">Belongs to the cation diffusion facilitator (CDF) transporter (TC 2.A.4) family.</text>
</comment>
<dbReference type="InterPro" id="IPR027470">
    <property type="entry name" value="Cation_efflux_CTD"/>
</dbReference>
<feature type="transmembrane region" description="Helical" evidence="7">
    <location>
        <begin position="20"/>
        <end position="44"/>
    </location>
</feature>
<comment type="subcellular location">
    <subcellularLocation>
        <location evidence="1">Membrane</location>
        <topology evidence="1">Multi-pass membrane protein</topology>
    </subcellularLocation>
</comment>
<dbReference type="PANTHER" id="PTHR43840:SF50">
    <property type="entry name" value="MANGANESE EFFLUX SYSTEM PROTEIN MNES"/>
    <property type="match status" value="1"/>
</dbReference>
<dbReference type="Pfam" id="PF16916">
    <property type="entry name" value="ZT_dimer"/>
    <property type="match status" value="1"/>
</dbReference>
<feature type="transmembrane region" description="Helical" evidence="7">
    <location>
        <begin position="194"/>
        <end position="212"/>
    </location>
</feature>
<organism evidence="10 11">
    <name type="scientific">Candidatus Faeciplasma pullistercoris</name>
    <dbReference type="NCBI Taxonomy" id="2840800"/>
    <lineage>
        <taxon>Bacteria</taxon>
        <taxon>Bacillati</taxon>
        <taxon>Bacillota</taxon>
        <taxon>Clostridia</taxon>
        <taxon>Eubacteriales</taxon>
        <taxon>Oscillospiraceae</taxon>
        <taxon>Oscillospiraceae incertae sedis</taxon>
        <taxon>Candidatus Faeciplasma</taxon>
    </lineage>
</organism>
<dbReference type="GO" id="GO:0016020">
    <property type="term" value="C:membrane"/>
    <property type="evidence" value="ECO:0007669"/>
    <property type="project" value="UniProtKB-SubCell"/>
</dbReference>
<feature type="transmembrane region" description="Helical" evidence="7">
    <location>
        <begin position="95"/>
        <end position="112"/>
    </location>
</feature>
<dbReference type="Gene3D" id="1.20.1510.10">
    <property type="entry name" value="Cation efflux protein transmembrane domain"/>
    <property type="match status" value="1"/>
</dbReference>
<dbReference type="InterPro" id="IPR027469">
    <property type="entry name" value="Cation_efflux_TMD_sf"/>
</dbReference>
<dbReference type="EMBL" id="DVLL01000021">
    <property type="protein sequence ID" value="HIT59400.1"/>
    <property type="molecule type" value="Genomic_DNA"/>
</dbReference>
<sequence>MLKKLFIKDYKNVSDPGVRIRYGVVAGAFGIATNVVLFLIKLLIGLLANSITIIADAINNLSDAGSSIFTMVGFKLSNRPADKDHPYGHARYEQITALLVAILVLCIGILFAKSSVDKIISPQELNISLATFVILIIAVALKLIQMLTYLDFAKAISSEAIKAAAMDSRNDIITTVSVLVSMVVMRIFEINIDGWVGLAVSIFVIFSAIGMIRELISGLLGTPPTQEQVDGIYHLFDGHDEIIGHHDLIIHSYGAGATFASLHAEFDSAGNITHIHDIIDNIEREARSKLGIALTIHMDPVDVSNPRRHKLYELALEAVKKYNPEIMIHDFRLVEGPTHTNVLFDIVEPFGESYDIDRIKEILSEAFSKEEGTYYFVINVDKKMD</sequence>
<feature type="domain" description="Cation efflux protein transmembrane" evidence="8">
    <location>
        <begin position="30"/>
        <end position="220"/>
    </location>
</feature>
<dbReference type="SUPFAM" id="SSF161111">
    <property type="entry name" value="Cation efflux protein transmembrane domain-like"/>
    <property type="match status" value="1"/>
</dbReference>
<reference evidence="10" key="2">
    <citation type="journal article" date="2021" name="PeerJ">
        <title>Extensive microbial diversity within the chicken gut microbiome revealed by metagenomics and culture.</title>
        <authorList>
            <person name="Gilroy R."/>
            <person name="Ravi A."/>
            <person name="Getino M."/>
            <person name="Pursley I."/>
            <person name="Horton D.L."/>
            <person name="Alikhan N.F."/>
            <person name="Baker D."/>
            <person name="Gharbi K."/>
            <person name="Hall N."/>
            <person name="Watson M."/>
            <person name="Adriaenssens E.M."/>
            <person name="Foster-Nyarko E."/>
            <person name="Jarju S."/>
            <person name="Secka A."/>
            <person name="Antonio M."/>
            <person name="Oren A."/>
            <person name="Chaudhuri R.R."/>
            <person name="La Ragione R."/>
            <person name="Hildebrand F."/>
            <person name="Pallen M.J."/>
        </authorList>
    </citation>
    <scope>NUCLEOTIDE SEQUENCE</scope>
    <source>
        <strain evidence="10">CHK33-4379</strain>
    </source>
</reference>
<evidence type="ECO:0000256" key="1">
    <source>
        <dbReference type="ARBA" id="ARBA00004141"/>
    </source>
</evidence>
<dbReference type="InterPro" id="IPR050291">
    <property type="entry name" value="CDF_Transporter"/>
</dbReference>
<keyword evidence="5 7" id="KW-1133">Transmembrane helix</keyword>